<dbReference type="InterPro" id="IPR001387">
    <property type="entry name" value="Cro/C1-type_HTH"/>
</dbReference>
<evidence type="ECO:0000313" key="4">
    <source>
        <dbReference type="EMBL" id="KRK73896.1"/>
    </source>
</evidence>
<sequence length="254" mass="28111">MSKHGQMVVLFLWQSSDWRGVKNDSSFFEAVSGILVVNLEVRTVELGNRLRQIRRDNLLTQQDIADECHVSRQTVSAWETGRSYPDITSLITLAEAYHLSLDTLVREDTAVTASLVREDAMRKEARLVYYSVAGVDIAITGLVYLSLFKVPGFALPVLVRLALTLIMLASLLAVGPSQRRYQRLRGRPVVRTLTPGNVCLSGLVVGLMIGLMYAIIGPGAAFWGGVTGGVVTLIGMIIVHRVKYGPMRLTWRLR</sequence>
<dbReference type="Pfam" id="PF01381">
    <property type="entry name" value="HTH_3"/>
    <property type="match status" value="1"/>
</dbReference>
<keyword evidence="2" id="KW-1133">Transmembrane helix</keyword>
<dbReference type="SUPFAM" id="SSF47413">
    <property type="entry name" value="lambda repressor-like DNA-binding domains"/>
    <property type="match status" value="1"/>
</dbReference>
<keyword evidence="2" id="KW-0812">Transmembrane</keyword>
<dbReference type="PANTHER" id="PTHR46558:SF4">
    <property type="entry name" value="DNA-BIDING PHAGE PROTEIN"/>
    <property type="match status" value="1"/>
</dbReference>
<dbReference type="AlphaFoldDB" id="A0A0R1JS02"/>
<dbReference type="PROSITE" id="PS50943">
    <property type="entry name" value="HTH_CROC1"/>
    <property type="match status" value="1"/>
</dbReference>
<dbReference type="STRING" id="1291734.FD02_GL001726"/>
<evidence type="ECO:0000256" key="1">
    <source>
        <dbReference type="ARBA" id="ARBA00023125"/>
    </source>
</evidence>
<feature type="transmembrane region" description="Helical" evidence="2">
    <location>
        <begin position="222"/>
        <end position="242"/>
    </location>
</feature>
<reference evidence="4 5" key="1">
    <citation type="journal article" date="2015" name="Genome Announc.">
        <title>Expanding the biotechnology potential of lactobacilli through comparative genomics of 213 strains and associated genera.</title>
        <authorList>
            <person name="Sun Z."/>
            <person name="Harris H.M."/>
            <person name="McCann A."/>
            <person name="Guo C."/>
            <person name="Argimon S."/>
            <person name="Zhang W."/>
            <person name="Yang X."/>
            <person name="Jeffery I.B."/>
            <person name="Cooney J.C."/>
            <person name="Kagawa T.F."/>
            <person name="Liu W."/>
            <person name="Song Y."/>
            <person name="Salvetti E."/>
            <person name="Wrobel A."/>
            <person name="Rasinkangas P."/>
            <person name="Parkhill J."/>
            <person name="Rea M.C."/>
            <person name="O'Sullivan O."/>
            <person name="Ritari J."/>
            <person name="Douillard F.P."/>
            <person name="Paul Ross R."/>
            <person name="Yang R."/>
            <person name="Briner A.E."/>
            <person name="Felis G.E."/>
            <person name="de Vos W.M."/>
            <person name="Barrangou R."/>
            <person name="Klaenhammer T.R."/>
            <person name="Caufield P.W."/>
            <person name="Cui Y."/>
            <person name="Zhang H."/>
            <person name="O'Toole P.W."/>
        </authorList>
    </citation>
    <scope>NUCLEOTIDE SEQUENCE [LARGE SCALE GENOMIC DNA]</scope>
    <source>
        <strain evidence="4 5">JCM 17158</strain>
    </source>
</reference>
<evidence type="ECO:0000259" key="3">
    <source>
        <dbReference type="PROSITE" id="PS50943"/>
    </source>
</evidence>
<feature type="transmembrane region" description="Helical" evidence="2">
    <location>
        <begin position="196"/>
        <end position="216"/>
    </location>
</feature>
<proteinExistence type="predicted"/>
<dbReference type="SMART" id="SM00530">
    <property type="entry name" value="HTH_XRE"/>
    <property type="match status" value="1"/>
</dbReference>
<accession>A0A0R1JS02</accession>
<organism evidence="4 5">
    <name type="scientific">Lacticaseibacillus nasuensis JCM 17158</name>
    <dbReference type="NCBI Taxonomy" id="1291734"/>
    <lineage>
        <taxon>Bacteria</taxon>
        <taxon>Bacillati</taxon>
        <taxon>Bacillota</taxon>
        <taxon>Bacilli</taxon>
        <taxon>Lactobacillales</taxon>
        <taxon>Lactobacillaceae</taxon>
        <taxon>Lacticaseibacillus</taxon>
    </lineage>
</organism>
<dbReference type="InterPro" id="IPR010982">
    <property type="entry name" value="Lambda_DNA-bd_dom_sf"/>
</dbReference>
<feature type="transmembrane region" description="Helical" evidence="2">
    <location>
        <begin position="127"/>
        <end position="147"/>
    </location>
</feature>
<evidence type="ECO:0000256" key="2">
    <source>
        <dbReference type="SAM" id="Phobius"/>
    </source>
</evidence>
<gene>
    <name evidence="4" type="ORF">FD02_GL001726</name>
</gene>
<keyword evidence="2" id="KW-0472">Membrane</keyword>
<protein>
    <recommendedName>
        <fullName evidence="3">HTH cro/C1-type domain-containing protein</fullName>
    </recommendedName>
</protein>
<keyword evidence="5" id="KW-1185">Reference proteome</keyword>
<dbReference type="Gene3D" id="1.10.260.40">
    <property type="entry name" value="lambda repressor-like DNA-binding domains"/>
    <property type="match status" value="1"/>
</dbReference>
<name>A0A0R1JS02_9LACO</name>
<dbReference type="CDD" id="cd00093">
    <property type="entry name" value="HTH_XRE"/>
    <property type="match status" value="1"/>
</dbReference>
<dbReference type="GO" id="GO:0003677">
    <property type="term" value="F:DNA binding"/>
    <property type="evidence" value="ECO:0007669"/>
    <property type="project" value="UniProtKB-KW"/>
</dbReference>
<dbReference type="PANTHER" id="PTHR46558">
    <property type="entry name" value="TRACRIPTIONAL REGULATORY PROTEIN-RELATED-RELATED"/>
    <property type="match status" value="1"/>
</dbReference>
<feature type="transmembrane region" description="Helical" evidence="2">
    <location>
        <begin position="153"/>
        <end position="175"/>
    </location>
</feature>
<feature type="domain" description="HTH cro/C1-type" evidence="3">
    <location>
        <begin position="50"/>
        <end position="104"/>
    </location>
</feature>
<dbReference type="EMBL" id="AZDJ01000003">
    <property type="protein sequence ID" value="KRK73896.1"/>
    <property type="molecule type" value="Genomic_DNA"/>
</dbReference>
<evidence type="ECO:0000313" key="5">
    <source>
        <dbReference type="Proteomes" id="UP000051804"/>
    </source>
</evidence>
<keyword evidence="1" id="KW-0238">DNA-binding</keyword>
<comment type="caution">
    <text evidence="4">The sequence shown here is derived from an EMBL/GenBank/DDBJ whole genome shotgun (WGS) entry which is preliminary data.</text>
</comment>
<dbReference type="Proteomes" id="UP000051804">
    <property type="component" value="Unassembled WGS sequence"/>
</dbReference>
<dbReference type="PATRIC" id="fig|1291734.4.peg.1776"/>